<keyword evidence="3" id="KW-1185">Reference proteome</keyword>
<feature type="region of interest" description="Disordered" evidence="1">
    <location>
        <begin position="1"/>
        <end position="29"/>
    </location>
</feature>
<dbReference type="OrthoDB" id="6433642at2759"/>
<dbReference type="AlphaFoldDB" id="A0A8X6U760"/>
<feature type="compositionally biased region" description="Acidic residues" evidence="1">
    <location>
        <begin position="17"/>
        <end position="29"/>
    </location>
</feature>
<feature type="compositionally biased region" description="Polar residues" evidence="1">
    <location>
        <begin position="1"/>
        <end position="16"/>
    </location>
</feature>
<reference evidence="2" key="1">
    <citation type="submission" date="2020-08" db="EMBL/GenBank/DDBJ databases">
        <title>Multicomponent nature underlies the extraordinary mechanical properties of spider dragline silk.</title>
        <authorList>
            <person name="Kono N."/>
            <person name="Nakamura H."/>
            <person name="Mori M."/>
            <person name="Yoshida Y."/>
            <person name="Ohtoshi R."/>
            <person name="Malay A.D."/>
            <person name="Moran D.A.P."/>
            <person name="Tomita M."/>
            <person name="Numata K."/>
            <person name="Arakawa K."/>
        </authorList>
    </citation>
    <scope>NUCLEOTIDE SEQUENCE</scope>
</reference>
<evidence type="ECO:0000256" key="1">
    <source>
        <dbReference type="SAM" id="MobiDB-lite"/>
    </source>
</evidence>
<evidence type="ECO:0000313" key="3">
    <source>
        <dbReference type="Proteomes" id="UP000887013"/>
    </source>
</evidence>
<evidence type="ECO:0000313" key="2">
    <source>
        <dbReference type="EMBL" id="GFT81274.1"/>
    </source>
</evidence>
<name>A0A8X6U760_NEPPI</name>
<sequence>MVSPTNFKRTSQNTLTAEDDSSLPAEDDSSLPDLQNLCIEASNNYVSTKLPPRIMSFIPTEFSTVAIKYGLANEEIAWKQHERKHPVTVLTCGLCRG</sequence>
<accession>A0A8X6U760</accession>
<protein>
    <submittedName>
        <fullName evidence="2">Uncharacterized protein</fullName>
    </submittedName>
</protein>
<gene>
    <name evidence="2" type="ORF">NPIL_359251</name>
</gene>
<dbReference type="Proteomes" id="UP000887013">
    <property type="component" value="Unassembled WGS sequence"/>
</dbReference>
<comment type="caution">
    <text evidence="2">The sequence shown here is derived from an EMBL/GenBank/DDBJ whole genome shotgun (WGS) entry which is preliminary data.</text>
</comment>
<proteinExistence type="predicted"/>
<dbReference type="EMBL" id="BMAW01072115">
    <property type="protein sequence ID" value="GFT81274.1"/>
    <property type="molecule type" value="Genomic_DNA"/>
</dbReference>
<organism evidence="2 3">
    <name type="scientific">Nephila pilipes</name>
    <name type="common">Giant wood spider</name>
    <name type="synonym">Nephila maculata</name>
    <dbReference type="NCBI Taxonomy" id="299642"/>
    <lineage>
        <taxon>Eukaryota</taxon>
        <taxon>Metazoa</taxon>
        <taxon>Ecdysozoa</taxon>
        <taxon>Arthropoda</taxon>
        <taxon>Chelicerata</taxon>
        <taxon>Arachnida</taxon>
        <taxon>Araneae</taxon>
        <taxon>Araneomorphae</taxon>
        <taxon>Entelegynae</taxon>
        <taxon>Araneoidea</taxon>
        <taxon>Nephilidae</taxon>
        <taxon>Nephila</taxon>
    </lineage>
</organism>